<dbReference type="AlphaFoldDB" id="A0A4Q9MW34"/>
<reference evidence="2" key="1">
    <citation type="submission" date="2019-01" db="EMBL/GenBank/DDBJ databases">
        <title>Draft genome sequences of three monokaryotic isolates of the white-rot basidiomycete fungus Dichomitus squalens.</title>
        <authorList>
            <consortium name="DOE Joint Genome Institute"/>
            <person name="Lopez S.C."/>
            <person name="Andreopoulos B."/>
            <person name="Pangilinan J."/>
            <person name="Lipzen A."/>
            <person name="Riley R."/>
            <person name="Ahrendt S."/>
            <person name="Ng V."/>
            <person name="Barry K."/>
            <person name="Daum C."/>
            <person name="Grigoriev I.V."/>
            <person name="Hilden K.S."/>
            <person name="Makela M.R."/>
            <person name="de Vries R.P."/>
        </authorList>
    </citation>
    <scope>NUCLEOTIDE SEQUENCE [LARGE SCALE GENOMIC DNA]</scope>
    <source>
        <strain evidence="2">OM18370.1</strain>
    </source>
</reference>
<organism evidence="2">
    <name type="scientific">Dichomitus squalens</name>
    <dbReference type="NCBI Taxonomy" id="114155"/>
    <lineage>
        <taxon>Eukaryota</taxon>
        <taxon>Fungi</taxon>
        <taxon>Dikarya</taxon>
        <taxon>Basidiomycota</taxon>
        <taxon>Agaricomycotina</taxon>
        <taxon>Agaricomycetes</taxon>
        <taxon>Polyporales</taxon>
        <taxon>Polyporaceae</taxon>
        <taxon>Dichomitus</taxon>
    </lineage>
</organism>
<dbReference type="EMBL" id="ML143403">
    <property type="protein sequence ID" value="TBU30872.1"/>
    <property type="molecule type" value="Genomic_DNA"/>
</dbReference>
<gene>
    <name evidence="2" type="ORF">BD311DRAFT_717945</name>
</gene>
<proteinExistence type="predicted"/>
<protein>
    <submittedName>
        <fullName evidence="2">Uncharacterized protein</fullName>
    </submittedName>
</protein>
<accession>A0A4Q9MW34</accession>
<dbReference type="Proteomes" id="UP000292957">
    <property type="component" value="Unassembled WGS sequence"/>
</dbReference>
<name>A0A4Q9MW34_9APHY</name>
<feature type="region of interest" description="Disordered" evidence="1">
    <location>
        <begin position="40"/>
        <end position="59"/>
    </location>
</feature>
<sequence length="110" mass="12467">MASAGEQIRIAIALAALRHKPSHRSIHAYILDLHAAFPPPPSSASREIEPQRAPSPNPWRDRVLVLERDLRQLQAQHDKDRIRTSPPVLFRPQRIRVMSITTPRPGALHD</sequence>
<evidence type="ECO:0000256" key="1">
    <source>
        <dbReference type="SAM" id="MobiDB-lite"/>
    </source>
</evidence>
<evidence type="ECO:0000313" key="2">
    <source>
        <dbReference type="EMBL" id="TBU30872.1"/>
    </source>
</evidence>